<dbReference type="InterPro" id="IPR018376">
    <property type="entry name" value="Enoyl-CoA_hyd/isom_CS"/>
</dbReference>
<evidence type="ECO:0000256" key="3">
    <source>
        <dbReference type="SAM" id="MobiDB-lite"/>
    </source>
</evidence>
<dbReference type="NCBIfam" id="NF006128">
    <property type="entry name" value="PRK08272.1"/>
    <property type="match status" value="1"/>
</dbReference>
<protein>
    <submittedName>
        <fullName evidence="4">Crotonase/enoyl-CoA hydratase family protein</fullName>
    </submittedName>
</protein>
<proteinExistence type="inferred from homology"/>
<organism evidence="4 5">
    <name type="scientific">Pyruvatibacter mobilis</name>
    <dbReference type="NCBI Taxonomy" id="1712261"/>
    <lineage>
        <taxon>Bacteria</taxon>
        <taxon>Pseudomonadati</taxon>
        <taxon>Pseudomonadota</taxon>
        <taxon>Alphaproteobacteria</taxon>
        <taxon>Hyphomicrobiales</taxon>
        <taxon>Parvibaculaceae</taxon>
        <taxon>Pyruvatibacter</taxon>
    </lineage>
</organism>
<dbReference type="InterPro" id="IPR029045">
    <property type="entry name" value="ClpP/crotonase-like_dom_sf"/>
</dbReference>
<dbReference type="Gene3D" id="3.90.226.10">
    <property type="entry name" value="2-enoyl-CoA Hydratase, Chain A, domain 1"/>
    <property type="match status" value="1"/>
</dbReference>
<accession>A0A845QE51</accession>
<evidence type="ECO:0000313" key="5">
    <source>
        <dbReference type="Proteomes" id="UP000470384"/>
    </source>
</evidence>
<reference evidence="4 5" key="1">
    <citation type="journal article" date="2016" name="Int. J. Syst. Evol. Microbiol.">
        <title>Pyruvatibacter mobilis gen. nov., sp. nov., a marine bacterium from the culture broth of Picochlorum sp. 122.</title>
        <authorList>
            <person name="Wang G."/>
            <person name="Tang M."/>
            <person name="Wu H."/>
            <person name="Dai S."/>
            <person name="Li T."/>
            <person name="Chen C."/>
            <person name="He H."/>
            <person name="Fan J."/>
            <person name="Xiang W."/>
            <person name="Li X."/>
        </authorList>
    </citation>
    <scope>NUCLEOTIDE SEQUENCE [LARGE SCALE GENOMIC DNA]</scope>
    <source>
        <strain evidence="4 5">GYP-11</strain>
    </source>
</reference>
<dbReference type="CDD" id="cd06558">
    <property type="entry name" value="crotonase-like"/>
    <property type="match status" value="1"/>
</dbReference>
<dbReference type="PANTHER" id="PTHR43802:SF1">
    <property type="entry name" value="IP11341P-RELATED"/>
    <property type="match status" value="1"/>
</dbReference>
<comment type="caution">
    <text evidence="4">The sequence shown here is derived from an EMBL/GenBank/DDBJ whole genome shotgun (WGS) entry which is preliminary data.</text>
</comment>
<dbReference type="Pfam" id="PF00378">
    <property type="entry name" value="ECH_1"/>
    <property type="match status" value="1"/>
</dbReference>
<dbReference type="EMBL" id="WXYQ01000009">
    <property type="protein sequence ID" value="NBG96516.1"/>
    <property type="molecule type" value="Genomic_DNA"/>
</dbReference>
<dbReference type="PANTHER" id="PTHR43802">
    <property type="entry name" value="ENOYL-COA HYDRATASE"/>
    <property type="match status" value="1"/>
</dbReference>
<gene>
    <name evidence="4" type="ORF">GTQ45_12300</name>
</gene>
<dbReference type="SUPFAM" id="SSF52096">
    <property type="entry name" value="ClpP/crotonase"/>
    <property type="match status" value="1"/>
</dbReference>
<keyword evidence="5" id="KW-1185">Reference proteome</keyword>
<dbReference type="GO" id="GO:0003824">
    <property type="term" value="F:catalytic activity"/>
    <property type="evidence" value="ECO:0007669"/>
    <property type="project" value="InterPro"/>
</dbReference>
<feature type="region of interest" description="Disordered" evidence="3">
    <location>
        <begin position="271"/>
        <end position="296"/>
    </location>
</feature>
<evidence type="ECO:0000313" key="4">
    <source>
        <dbReference type="EMBL" id="NBG96516.1"/>
    </source>
</evidence>
<comment type="similarity">
    <text evidence="1 2">Belongs to the enoyl-CoA hydratase/isomerase family.</text>
</comment>
<evidence type="ECO:0000256" key="2">
    <source>
        <dbReference type="RuleBase" id="RU003707"/>
    </source>
</evidence>
<dbReference type="GeneID" id="300654120"/>
<sequence>MSDDAVTLSKADGIATITLNRPAKYNTLMPEVLQGLDAHLRDANLDEDVKVIVLEGAGDSFCGGFDFSNGLEHYGNIQEKDYDPGLDVISVTGQHTSYLQTFMALWRGSKPTIAKVHGYCVGGGSEMALCADLVVASEDARFGTPYSRVWGAHLSGMWIYRLGLAKAKYYALTGEWVSGREAADMDLINFAVPLEELDTTVDELARKLTRIPLTQLATMKLVVNQTYDNMGLQSTQTLGPILDGIMRNTPEGRQFVRDAMAGGVKAAVTRRDGPFGDYSQGKPEDKPRLKSKLGLG</sequence>
<evidence type="ECO:0000256" key="1">
    <source>
        <dbReference type="ARBA" id="ARBA00005254"/>
    </source>
</evidence>
<dbReference type="InterPro" id="IPR001753">
    <property type="entry name" value="Enoyl-CoA_hydra/iso"/>
</dbReference>
<dbReference type="OrthoDB" id="9795613at2"/>
<dbReference type="PROSITE" id="PS00166">
    <property type="entry name" value="ENOYL_COA_HYDRATASE"/>
    <property type="match status" value="1"/>
</dbReference>
<dbReference type="NCBIfam" id="NF009125">
    <property type="entry name" value="PRK12478.1"/>
    <property type="match status" value="1"/>
</dbReference>
<dbReference type="Proteomes" id="UP000470384">
    <property type="component" value="Unassembled WGS sequence"/>
</dbReference>
<name>A0A845QE51_9HYPH</name>
<dbReference type="AlphaFoldDB" id="A0A845QE51"/>
<dbReference type="RefSeq" id="WP_160588579.1">
    <property type="nucleotide sequence ID" value="NZ_BMHN01000001.1"/>
</dbReference>